<name>A0ABS8BD68_9ACTN</name>
<evidence type="ECO:0000313" key="2">
    <source>
        <dbReference type="EMBL" id="MCB5182582.1"/>
    </source>
</evidence>
<feature type="transmembrane region" description="Helical" evidence="1">
    <location>
        <begin position="131"/>
        <end position="158"/>
    </location>
</feature>
<dbReference type="RefSeq" id="WP_226729777.1">
    <property type="nucleotide sequence ID" value="NZ_JAJAUY010000134.1"/>
</dbReference>
<feature type="transmembrane region" description="Helical" evidence="1">
    <location>
        <begin position="85"/>
        <end position="111"/>
    </location>
</feature>
<dbReference type="Pfam" id="PF04306">
    <property type="entry name" value="DUF456"/>
    <property type="match status" value="1"/>
</dbReference>
<reference evidence="2 3" key="1">
    <citation type="submission" date="2021-10" db="EMBL/GenBank/DDBJ databases">
        <title>Streptomyces sp. strain SMC 277, a novel streptomycete isolated from soil.</title>
        <authorList>
            <person name="Chanama M."/>
        </authorList>
    </citation>
    <scope>NUCLEOTIDE SEQUENCE [LARGE SCALE GENOMIC DNA]</scope>
    <source>
        <strain evidence="2 3">SMC 277</strain>
    </source>
</reference>
<protein>
    <submittedName>
        <fullName evidence="2">DUF456 domain-containing protein</fullName>
    </submittedName>
</protein>
<sequence length="160" mass="16763">MDVPQLLLVGLVLVLGVVGVLVPGVPGTWLVWAGLLWWTMQEPTALAWSLLVAATALLLVVQVVKWQLPPRRLRDVGVTRRMAAAAGAGAVLGFVVLPVLGAVPGFMGGIYLSERLRLGTHGEAVASLRAVMRAVGTSVLVELLACLMVLAAWLGAVLTT</sequence>
<keyword evidence="1" id="KW-1133">Transmembrane helix</keyword>
<dbReference type="EMBL" id="JAJAUY010000134">
    <property type="protein sequence ID" value="MCB5182582.1"/>
    <property type="molecule type" value="Genomic_DNA"/>
</dbReference>
<keyword evidence="3" id="KW-1185">Reference proteome</keyword>
<accession>A0ABS8BD68</accession>
<proteinExistence type="predicted"/>
<keyword evidence="1" id="KW-0812">Transmembrane</keyword>
<keyword evidence="1" id="KW-0472">Membrane</keyword>
<feature type="transmembrane region" description="Helical" evidence="1">
    <location>
        <begin position="45"/>
        <end position="64"/>
    </location>
</feature>
<comment type="caution">
    <text evidence="2">The sequence shown here is derived from an EMBL/GenBank/DDBJ whole genome shotgun (WGS) entry which is preliminary data.</text>
</comment>
<feature type="transmembrane region" description="Helical" evidence="1">
    <location>
        <begin position="7"/>
        <end position="25"/>
    </location>
</feature>
<dbReference type="Proteomes" id="UP001199054">
    <property type="component" value="Unassembled WGS sequence"/>
</dbReference>
<evidence type="ECO:0000256" key="1">
    <source>
        <dbReference type="SAM" id="Phobius"/>
    </source>
</evidence>
<organism evidence="2 3">
    <name type="scientific">Streptomyces antimicrobicus</name>
    <dbReference type="NCBI Taxonomy" id="2883108"/>
    <lineage>
        <taxon>Bacteria</taxon>
        <taxon>Bacillati</taxon>
        <taxon>Actinomycetota</taxon>
        <taxon>Actinomycetes</taxon>
        <taxon>Kitasatosporales</taxon>
        <taxon>Streptomycetaceae</taxon>
        <taxon>Streptomyces</taxon>
    </lineage>
</organism>
<dbReference type="InterPro" id="IPR007403">
    <property type="entry name" value="DUF456"/>
</dbReference>
<gene>
    <name evidence="2" type="ORF">LG632_24810</name>
</gene>
<evidence type="ECO:0000313" key="3">
    <source>
        <dbReference type="Proteomes" id="UP001199054"/>
    </source>
</evidence>